<comment type="caution">
    <text evidence="2">The sequence shown here is derived from an EMBL/GenBank/DDBJ whole genome shotgun (WGS) entry which is preliminary data.</text>
</comment>
<organism evidence="2 3">
    <name type="scientific">Nocardia cerradoensis</name>
    <dbReference type="NCBI Taxonomy" id="85688"/>
    <lineage>
        <taxon>Bacteria</taxon>
        <taxon>Bacillati</taxon>
        <taxon>Actinomycetota</taxon>
        <taxon>Actinomycetes</taxon>
        <taxon>Mycobacteriales</taxon>
        <taxon>Nocardiaceae</taxon>
        <taxon>Nocardia</taxon>
    </lineage>
</organism>
<gene>
    <name evidence="2" type="ORF">B7C42_07883</name>
</gene>
<feature type="region of interest" description="Disordered" evidence="1">
    <location>
        <begin position="296"/>
        <end position="317"/>
    </location>
</feature>
<sequence length="317" mass="33755">MTISEPTPDLATTAAQTSTVSPGSDRARGPNAAQAALLRRLRDVADGLRRMNETGRLGGEFGHFPSELWHGYLDDMHDRADALTALGRAGGIPSPWLDYARGHTTSAQVLDRCPDTDARARGELIAAVGQQARQLGHIAAVHAAYQVRAAAGPERAQDAFAEMLGQRWDRIGTVAALLKPVGAEREKIWPDVESPAWLAAFAQPVRDIGPAELARRWHSFRAAPDAAVSAHAALADYGDLTWDPDRKLVPPPQSLVAHISAVLYPGRGVDKAVGGGAAIDADIAAALPDVVREFLPEIPTPDPHHDVAPTRDTGPEP</sequence>
<evidence type="ECO:0000313" key="3">
    <source>
        <dbReference type="Proteomes" id="UP000215506"/>
    </source>
</evidence>
<reference evidence="2 3" key="1">
    <citation type="submission" date="2017-07" db="EMBL/GenBank/DDBJ databases">
        <title>First draft Genome Sequence of Nocardia cerradoensis isolated from human infection.</title>
        <authorList>
            <person name="Carrasco G."/>
        </authorList>
    </citation>
    <scope>NUCLEOTIDE SEQUENCE [LARGE SCALE GENOMIC DNA]</scope>
    <source>
        <strain evidence="2 3">CNM20130759</strain>
    </source>
</reference>
<name>A0A231GTY2_9NOCA</name>
<keyword evidence="3" id="KW-1185">Reference proteome</keyword>
<proteinExistence type="predicted"/>
<feature type="region of interest" description="Disordered" evidence="1">
    <location>
        <begin position="1"/>
        <end position="30"/>
    </location>
</feature>
<dbReference type="EMBL" id="NGAF01000044">
    <property type="protein sequence ID" value="OXR40038.1"/>
    <property type="molecule type" value="Genomic_DNA"/>
</dbReference>
<dbReference type="Proteomes" id="UP000215506">
    <property type="component" value="Unassembled WGS sequence"/>
</dbReference>
<feature type="compositionally biased region" description="Polar residues" evidence="1">
    <location>
        <begin position="13"/>
        <end position="22"/>
    </location>
</feature>
<accession>A0A231GTY2</accession>
<dbReference type="AlphaFoldDB" id="A0A231GTY2"/>
<evidence type="ECO:0000256" key="1">
    <source>
        <dbReference type="SAM" id="MobiDB-lite"/>
    </source>
</evidence>
<protein>
    <submittedName>
        <fullName evidence="2">Uncharacterized protein</fullName>
    </submittedName>
</protein>
<dbReference type="RefSeq" id="WP_094028360.1">
    <property type="nucleotide sequence ID" value="NZ_NGAF01000044.1"/>
</dbReference>
<evidence type="ECO:0000313" key="2">
    <source>
        <dbReference type="EMBL" id="OXR40038.1"/>
    </source>
</evidence>